<dbReference type="InterPro" id="IPR007219">
    <property type="entry name" value="XnlR_reg_dom"/>
</dbReference>
<protein>
    <submittedName>
        <fullName evidence="4">DNA binding</fullName>
    </submittedName>
</protein>
<dbReference type="Proteomes" id="UP000076837">
    <property type="component" value="Unassembled WGS sequence"/>
</dbReference>
<feature type="domain" description="Xylanolytic transcriptional activator regulatory" evidence="3">
    <location>
        <begin position="121"/>
        <end position="282"/>
    </location>
</feature>
<reference evidence="4 5" key="1">
    <citation type="journal article" date="2016" name="Sci. Rep.">
        <title>Draft genome sequencing and secretome analysis of fungal phytopathogen Ascochyta rabiei provides insight into the necrotrophic effector repertoire.</title>
        <authorList>
            <person name="Verma S."/>
            <person name="Gazara R.K."/>
            <person name="Nizam S."/>
            <person name="Parween S."/>
            <person name="Chattopadhyay D."/>
            <person name="Verma P.K."/>
        </authorList>
    </citation>
    <scope>NUCLEOTIDE SEQUENCE [LARGE SCALE GENOMIC DNA]</scope>
    <source>
        <strain evidence="4 5">ArDII</strain>
    </source>
</reference>
<evidence type="ECO:0000256" key="2">
    <source>
        <dbReference type="SAM" id="MobiDB-lite"/>
    </source>
</evidence>
<organism evidence="4 5">
    <name type="scientific">Didymella rabiei</name>
    <name type="common">Chickpea ascochyta blight fungus</name>
    <name type="synonym">Mycosphaerella rabiei</name>
    <dbReference type="NCBI Taxonomy" id="5454"/>
    <lineage>
        <taxon>Eukaryota</taxon>
        <taxon>Fungi</taxon>
        <taxon>Dikarya</taxon>
        <taxon>Ascomycota</taxon>
        <taxon>Pezizomycotina</taxon>
        <taxon>Dothideomycetes</taxon>
        <taxon>Pleosporomycetidae</taxon>
        <taxon>Pleosporales</taxon>
        <taxon>Pleosporineae</taxon>
        <taxon>Didymellaceae</taxon>
        <taxon>Ascochyta</taxon>
    </lineage>
</organism>
<dbReference type="STRING" id="5454.A0A163G0T8"/>
<comment type="caution">
    <text evidence="4">The sequence shown here is derived from an EMBL/GenBank/DDBJ whole genome shotgun (WGS) entry which is preliminary data.</text>
</comment>
<name>A0A163G0T8_DIDRA</name>
<proteinExistence type="predicted"/>
<keyword evidence="5" id="KW-1185">Reference proteome</keyword>
<evidence type="ECO:0000313" key="4">
    <source>
        <dbReference type="EMBL" id="KZM24621.1"/>
    </source>
</evidence>
<dbReference type="AlphaFoldDB" id="A0A163G0T8"/>
<dbReference type="PANTHER" id="PTHR47256">
    <property type="entry name" value="ZN(II)2CYS6 TRANSCRIPTION FACTOR (EUROFUNG)-RELATED"/>
    <property type="match status" value="1"/>
</dbReference>
<keyword evidence="1" id="KW-0539">Nucleus</keyword>
<dbReference type="InterPro" id="IPR053187">
    <property type="entry name" value="Notoamide_regulator"/>
</dbReference>
<dbReference type="Pfam" id="PF04082">
    <property type="entry name" value="Fungal_trans"/>
    <property type="match status" value="1"/>
</dbReference>
<sequence length="584" mass="66975">MGADVESVLRHVRDGDLLVQLRVHPETRLRYTLPYMDSMPAFLLVPDNPYLATPLYEATFKPPSFLPDNVTLNRSKMGECVDSYMMPSHAAEVVEPILDRTHARQWTNVISDNGLFRRLVTIYLSRHHVAFFWFNKDLFLEDMAARRTQFCSSLLVNAVLAAACQAYKDIPDLAKISMTDNLQNRFLLEAKRLWELEMGISRLTSIHAAQVIHAILNVNGLSTVGDFYISQAVVMAHNLRIFEPVSVQSDDRLRKGREFTAWALWLWQVAVSYYYRRPPFIRNPPAFAAPDPDVDLEWYGDIYVRYPLSPTVTRMYLGHVIKATIDLRLIVNDISLLQFVHNEEKELSPQQVLDFKARLDGLMKQLPVTLAPRRISLPCHLNVHTEFYIFMHSLFQGQVTTQKTSLASPHLFDGRTAIQIQDEAYVRFETIVRLRYLRHSFKAYDAWGIFFLVYLGNLALHALIEEDSNLTNRLTTTDVIRSTALLCINGLIDQSQCVYSGTLLSYSMIERLSPVEKTLLGRHISPSIGQVDKPFDSQWPMPNIKVERNEEASMNHILKSVRKYRSSTEKAEQEIVPSAGESRP</sequence>
<dbReference type="PANTHER" id="PTHR47256:SF1">
    <property type="entry name" value="ZN(II)2CYS6 TRANSCRIPTION FACTOR (EUROFUNG)"/>
    <property type="match status" value="1"/>
</dbReference>
<dbReference type="CDD" id="cd12148">
    <property type="entry name" value="fungal_TF_MHR"/>
    <property type="match status" value="1"/>
</dbReference>
<evidence type="ECO:0000259" key="3">
    <source>
        <dbReference type="Pfam" id="PF04082"/>
    </source>
</evidence>
<evidence type="ECO:0000313" key="5">
    <source>
        <dbReference type="Proteomes" id="UP000076837"/>
    </source>
</evidence>
<dbReference type="EMBL" id="JYNV01000155">
    <property type="protein sequence ID" value="KZM24621.1"/>
    <property type="molecule type" value="Genomic_DNA"/>
</dbReference>
<evidence type="ECO:0000256" key="1">
    <source>
        <dbReference type="ARBA" id="ARBA00023242"/>
    </source>
</evidence>
<gene>
    <name evidence="4" type="ORF">ST47_g4243</name>
</gene>
<accession>A0A163G0T8</accession>
<feature type="region of interest" description="Disordered" evidence="2">
    <location>
        <begin position="563"/>
        <end position="584"/>
    </location>
</feature>